<dbReference type="InterPro" id="IPR001360">
    <property type="entry name" value="Glyco_hydro_1"/>
</dbReference>
<evidence type="ECO:0000313" key="7">
    <source>
        <dbReference type="EMBL" id="WVZ86084.1"/>
    </source>
</evidence>
<evidence type="ECO:0000256" key="3">
    <source>
        <dbReference type="ARBA" id="ARBA00022801"/>
    </source>
</evidence>
<proteinExistence type="inferred from homology"/>
<accession>A0AAQ3U5Q6</accession>
<dbReference type="InterPro" id="IPR017853">
    <property type="entry name" value="GH"/>
</dbReference>
<dbReference type="GO" id="GO:0004565">
    <property type="term" value="F:beta-galactosidase activity"/>
    <property type="evidence" value="ECO:0007669"/>
    <property type="project" value="UniProtKB-ARBA"/>
</dbReference>
<sequence>MSLRVVGGSAAAMLSRLVLPLLFLAAASNAAYNGTGNQPPISRSSFPEGFIFGTASSAYQYEGGAMEGGRGPSIWDTFTHQHPGMYNKIADRSNGDVAVDSYHLYKEDVRIMKDMGMDAYRFSISWTRILPNGSLSGGVNREGIEYYNNLIDELLLKGMQPFVTLFHWDSPQGLEDKYGGFLSPNIINDYKDYAEVCFKEFGDRVKHWITFNEPWTFCSNGYASGLFAPGRCSPWEQGKCSAGDSGTEPYTVCHHQILAHAETVQLYKEKYQATQKGIIGITLVSNWFVPFSRSKSNDDAARRAIDFMLGWFMDPLTRGDYPLNMRALVGNRLPQFTKEQSELVKGAFDFIGLNYYTTNYADSLPPSNGLNVSYDTDARANLTGFRNGVPIGPQAASPWLFIYPRGFRELLLYVKENYGNPTIYITENGVDEFNNKSLSLQEALKDDTRIEYYHSHLLALQSAIRDGANVKGYFAWSLLDNFEWVNGFTVRFGINFVDYTDGLKRYPKSSAHWQLCEHQLTGAIMLGRLQLLLLLLAAVASDAYDGAGQPPISRRSFPKGFIFGTASSAYQLVMFTYTQYEGGAMEGGRGPSIWDTFTHQHPGMYKIADRSNGDVAVDSYHRYKEDVRIMKDLGMDAYRFSISWTRILPNGSLSGGVNREGIMYYNNLIDELLSKGVQPFVTLFHWDSPQALEDKYGGFLSPNIINDYKDYAEVCIKEFGDRVKHWITFNEPLSFCATGYAWGTFAPGRCSPWEQGKCSAGDSGREPYIACHHQILAHAETVQLYKEKYQAMQKGKIGITLVTNWFVPFSPSRSNDDAARRALDFMFGWFMDPLIRGHYPISMRRLVGNRLPQFTREQSELVKGAFDFIGLNYYTANYAANLPPSNGLNLSYTTDAQANLTGVRNGVPIGPQAASSWLYIYPQGFRDLLLYVKENYGNPIVYITENGVDEVNNKSLPLKEALKDGTRIDYYHKHLLALQSAISDGANVKGYFAWSLLDNFEWVNGYTVRFGIYFVDYSDGLKRYPKSSAHWFKEFLKK</sequence>
<comment type="similarity">
    <text evidence="1">Belongs to the glycosyl hydrolase 1 family.</text>
</comment>
<dbReference type="AlphaFoldDB" id="A0AAQ3U5Q6"/>
<gene>
    <name evidence="7" type="ORF">U9M48_032925</name>
</gene>
<dbReference type="Gene3D" id="3.20.20.80">
    <property type="entry name" value="Glycosidases"/>
    <property type="match status" value="2"/>
</dbReference>
<keyword evidence="8" id="KW-1185">Reference proteome</keyword>
<keyword evidence="3" id="KW-0378">Hydrolase</keyword>
<dbReference type="PANTHER" id="PTHR10353">
    <property type="entry name" value="GLYCOSYL HYDROLASE"/>
    <property type="match status" value="1"/>
</dbReference>
<dbReference type="EMBL" id="CP144751">
    <property type="protein sequence ID" value="WVZ86084.1"/>
    <property type="molecule type" value="Genomic_DNA"/>
</dbReference>
<evidence type="ECO:0000256" key="5">
    <source>
        <dbReference type="ARBA" id="ARBA00023180"/>
    </source>
</evidence>
<feature type="chain" id="PRO_5042923925" description="Beta-glucosidase" evidence="6">
    <location>
        <begin position="31"/>
        <end position="1038"/>
    </location>
</feature>
<dbReference type="SUPFAM" id="SSF51445">
    <property type="entry name" value="(Trans)glycosidases"/>
    <property type="match status" value="2"/>
</dbReference>
<evidence type="ECO:0000256" key="1">
    <source>
        <dbReference type="ARBA" id="ARBA00010838"/>
    </source>
</evidence>
<dbReference type="PRINTS" id="PR00131">
    <property type="entry name" value="GLHYDRLASE1"/>
</dbReference>
<reference evidence="7 8" key="1">
    <citation type="submission" date="2024-02" db="EMBL/GenBank/DDBJ databases">
        <title>High-quality chromosome-scale genome assembly of Pensacola bahiagrass (Paspalum notatum Flugge var. saurae).</title>
        <authorList>
            <person name="Vega J.M."/>
            <person name="Podio M."/>
            <person name="Orjuela J."/>
            <person name="Siena L.A."/>
            <person name="Pessino S.C."/>
            <person name="Combes M.C."/>
            <person name="Mariac C."/>
            <person name="Albertini E."/>
            <person name="Pupilli F."/>
            <person name="Ortiz J.P.A."/>
            <person name="Leblanc O."/>
        </authorList>
    </citation>
    <scope>NUCLEOTIDE SEQUENCE [LARGE SCALE GENOMIC DNA]</scope>
    <source>
        <strain evidence="7">R1</strain>
        <tissue evidence="7">Leaf</tissue>
    </source>
</reference>
<feature type="signal peptide" evidence="6">
    <location>
        <begin position="1"/>
        <end position="30"/>
    </location>
</feature>
<dbReference type="GO" id="GO:0005975">
    <property type="term" value="P:carbohydrate metabolic process"/>
    <property type="evidence" value="ECO:0007669"/>
    <property type="project" value="InterPro"/>
</dbReference>
<keyword evidence="4" id="KW-1015">Disulfide bond</keyword>
<dbReference type="FunFam" id="3.20.20.80:FF:000020">
    <property type="entry name" value="Beta-glucosidase 12"/>
    <property type="match status" value="2"/>
</dbReference>
<dbReference type="PROSITE" id="PS00653">
    <property type="entry name" value="GLYCOSYL_HYDROL_F1_2"/>
    <property type="match status" value="1"/>
</dbReference>
<evidence type="ECO:0000256" key="2">
    <source>
        <dbReference type="ARBA" id="ARBA00022729"/>
    </source>
</evidence>
<name>A0AAQ3U5Q6_PASNO</name>
<evidence type="ECO:0000313" key="8">
    <source>
        <dbReference type="Proteomes" id="UP001341281"/>
    </source>
</evidence>
<evidence type="ECO:0000256" key="4">
    <source>
        <dbReference type="ARBA" id="ARBA00023157"/>
    </source>
</evidence>
<dbReference type="PANTHER" id="PTHR10353:SF154">
    <property type="entry name" value="BETA-GLUCOSIDASE 9-RELATED"/>
    <property type="match status" value="1"/>
</dbReference>
<dbReference type="Proteomes" id="UP001341281">
    <property type="component" value="Chromosome 07"/>
</dbReference>
<organism evidence="7 8">
    <name type="scientific">Paspalum notatum var. saurae</name>
    <dbReference type="NCBI Taxonomy" id="547442"/>
    <lineage>
        <taxon>Eukaryota</taxon>
        <taxon>Viridiplantae</taxon>
        <taxon>Streptophyta</taxon>
        <taxon>Embryophyta</taxon>
        <taxon>Tracheophyta</taxon>
        <taxon>Spermatophyta</taxon>
        <taxon>Magnoliopsida</taxon>
        <taxon>Liliopsida</taxon>
        <taxon>Poales</taxon>
        <taxon>Poaceae</taxon>
        <taxon>PACMAD clade</taxon>
        <taxon>Panicoideae</taxon>
        <taxon>Andropogonodae</taxon>
        <taxon>Paspaleae</taxon>
        <taxon>Paspalinae</taxon>
        <taxon>Paspalum</taxon>
    </lineage>
</organism>
<evidence type="ECO:0008006" key="9">
    <source>
        <dbReference type="Google" id="ProtNLM"/>
    </source>
</evidence>
<keyword evidence="5" id="KW-0325">Glycoprotein</keyword>
<dbReference type="GO" id="GO:0033907">
    <property type="term" value="F:beta-D-fucosidase activity"/>
    <property type="evidence" value="ECO:0007669"/>
    <property type="project" value="UniProtKB-ARBA"/>
</dbReference>
<dbReference type="InterPro" id="IPR033132">
    <property type="entry name" value="GH_1_N_CS"/>
</dbReference>
<dbReference type="Pfam" id="PF00232">
    <property type="entry name" value="Glyco_hydro_1"/>
    <property type="match status" value="2"/>
</dbReference>
<evidence type="ECO:0000256" key="6">
    <source>
        <dbReference type="SAM" id="SignalP"/>
    </source>
</evidence>
<dbReference type="GO" id="GO:0008422">
    <property type="term" value="F:beta-glucosidase activity"/>
    <property type="evidence" value="ECO:0007669"/>
    <property type="project" value="UniProtKB-ARBA"/>
</dbReference>
<protein>
    <recommendedName>
        <fullName evidence="9">Beta-glucosidase</fullName>
    </recommendedName>
</protein>
<keyword evidence="2 6" id="KW-0732">Signal</keyword>